<proteinExistence type="predicted"/>
<dbReference type="Proteomes" id="UP001159427">
    <property type="component" value="Unassembled WGS sequence"/>
</dbReference>
<name>A0ABN8RBM6_9CNID</name>
<organism evidence="1 2">
    <name type="scientific">Porites evermanni</name>
    <dbReference type="NCBI Taxonomy" id="104178"/>
    <lineage>
        <taxon>Eukaryota</taxon>
        <taxon>Metazoa</taxon>
        <taxon>Cnidaria</taxon>
        <taxon>Anthozoa</taxon>
        <taxon>Hexacorallia</taxon>
        <taxon>Scleractinia</taxon>
        <taxon>Fungiina</taxon>
        <taxon>Poritidae</taxon>
        <taxon>Porites</taxon>
    </lineage>
</organism>
<sequence>MVLRMLKKIHDKIIRRLRFTMDVPLEVFEVTLCHIIQSNNFGHRFEEMLAYIKVSITDTRKAVFIFKKMNVDCVIVSRAKLLKRSLGISDELERCEVVISEEKPLVLKYHKNNEVLSVYFCYGYWNQYGIPQH</sequence>
<gene>
    <name evidence="1" type="ORF">PEVE_00009770</name>
</gene>
<dbReference type="EMBL" id="CALNXI010001682">
    <property type="protein sequence ID" value="CAH3174844.1"/>
    <property type="molecule type" value="Genomic_DNA"/>
</dbReference>
<evidence type="ECO:0000313" key="1">
    <source>
        <dbReference type="EMBL" id="CAH3174844.1"/>
    </source>
</evidence>
<accession>A0ABN8RBM6</accession>
<evidence type="ECO:0000313" key="2">
    <source>
        <dbReference type="Proteomes" id="UP001159427"/>
    </source>
</evidence>
<protein>
    <submittedName>
        <fullName evidence="1">Uncharacterized protein</fullName>
    </submittedName>
</protein>
<comment type="caution">
    <text evidence="1">The sequence shown here is derived from an EMBL/GenBank/DDBJ whole genome shotgun (WGS) entry which is preliminary data.</text>
</comment>
<reference evidence="1 2" key="1">
    <citation type="submission" date="2022-05" db="EMBL/GenBank/DDBJ databases">
        <authorList>
            <consortium name="Genoscope - CEA"/>
            <person name="William W."/>
        </authorList>
    </citation>
    <scope>NUCLEOTIDE SEQUENCE [LARGE SCALE GENOMIC DNA]</scope>
</reference>
<keyword evidence="2" id="KW-1185">Reference proteome</keyword>